<evidence type="ECO:0000313" key="3">
    <source>
        <dbReference type="Proteomes" id="UP001162156"/>
    </source>
</evidence>
<dbReference type="InterPro" id="IPR002347">
    <property type="entry name" value="SDR_fam"/>
</dbReference>
<dbReference type="SUPFAM" id="SSF51735">
    <property type="entry name" value="NAD(P)-binding Rossmann-fold domains"/>
    <property type="match status" value="1"/>
</dbReference>
<dbReference type="PANTHER" id="PTHR44269">
    <property type="entry name" value="DEHYDROGENASE/REDUCTASE SDR FAMILY MEMBER 7-RELATED"/>
    <property type="match status" value="1"/>
</dbReference>
<feature type="transmembrane region" description="Helical" evidence="1">
    <location>
        <begin position="196"/>
        <end position="216"/>
    </location>
</feature>
<gene>
    <name evidence="2" type="ORF">NQ314_005693</name>
</gene>
<feature type="transmembrane region" description="Helical" evidence="1">
    <location>
        <begin position="6"/>
        <end position="26"/>
    </location>
</feature>
<evidence type="ECO:0000313" key="2">
    <source>
        <dbReference type="EMBL" id="KAJ8962976.1"/>
    </source>
</evidence>
<keyword evidence="1" id="KW-0472">Membrane</keyword>
<dbReference type="Gene3D" id="3.40.50.720">
    <property type="entry name" value="NAD(P)-binding Rossmann-like Domain"/>
    <property type="match status" value="2"/>
</dbReference>
<feature type="transmembrane region" description="Helical" evidence="1">
    <location>
        <begin position="47"/>
        <end position="66"/>
    </location>
</feature>
<reference evidence="2" key="1">
    <citation type="journal article" date="2023" name="Insect Mol. Biol.">
        <title>Genome sequencing provides insights into the evolution of gene families encoding plant cell wall-degrading enzymes in longhorned beetles.</title>
        <authorList>
            <person name="Shin N.R."/>
            <person name="Okamura Y."/>
            <person name="Kirsch R."/>
            <person name="Pauchet Y."/>
        </authorList>
    </citation>
    <scope>NUCLEOTIDE SEQUENCE</scope>
    <source>
        <strain evidence="2">RBIC_L_NR</strain>
    </source>
</reference>
<proteinExistence type="predicted"/>
<dbReference type="Pfam" id="PF00106">
    <property type="entry name" value="adh_short"/>
    <property type="match status" value="1"/>
</dbReference>
<protein>
    <submittedName>
        <fullName evidence="2">Uncharacterized protein</fullName>
    </submittedName>
</protein>
<dbReference type="InterPro" id="IPR053011">
    <property type="entry name" value="SDR_family_member_7"/>
</dbReference>
<dbReference type="Proteomes" id="UP001162156">
    <property type="component" value="Unassembled WGS sequence"/>
</dbReference>
<name>A0AAV8ZHY0_9CUCU</name>
<organism evidence="2 3">
    <name type="scientific">Rhamnusium bicolor</name>
    <dbReference type="NCBI Taxonomy" id="1586634"/>
    <lineage>
        <taxon>Eukaryota</taxon>
        <taxon>Metazoa</taxon>
        <taxon>Ecdysozoa</taxon>
        <taxon>Arthropoda</taxon>
        <taxon>Hexapoda</taxon>
        <taxon>Insecta</taxon>
        <taxon>Pterygota</taxon>
        <taxon>Neoptera</taxon>
        <taxon>Endopterygota</taxon>
        <taxon>Coleoptera</taxon>
        <taxon>Polyphaga</taxon>
        <taxon>Cucujiformia</taxon>
        <taxon>Chrysomeloidea</taxon>
        <taxon>Cerambycidae</taxon>
        <taxon>Lepturinae</taxon>
        <taxon>Rhagiini</taxon>
        <taxon>Rhamnusium</taxon>
    </lineage>
</organism>
<evidence type="ECO:0000256" key="1">
    <source>
        <dbReference type="SAM" id="Phobius"/>
    </source>
</evidence>
<dbReference type="AlphaFoldDB" id="A0AAV8ZHY0"/>
<accession>A0AAV8ZHY0</accession>
<dbReference type="EMBL" id="JANEYF010001578">
    <property type="protein sequence ID" value="KAJ8962976.1"/>
    <property type="molecule type" value="Genomic_DNA"/>
</dbReference>
<keyword evidence="1" id="KW-0812">Transmembrane</keyword>
<keyword evidence="3" id="KW-1185">Reference proteome</keyword>
<dbReference type="PRINTS" id="PR00081">
    <property type="entry name" value="GDHRDH"/>
</dbReference>
<sequence length="243" mass="27046">MFFTIIGVGVFTYSFIYIVLSLISDCDLELLFYEKFGKSPRRLKGKVVFITGASSGIGEYTAYALAKFGVKLVLTARRNDELQRVKRQCIGRSQRAQWENIDLSVDKQVFDLNVFGVVNLTRVALDHFNKTGGGQVAVVSSLAGIIGAPYSASYTGAKHAIHKYNVSVKPTDKRMTAERCGYLNAVALVNKTKESWMAISPIMVLTYGAVYCPIIFKTITIMLGPEFLFNLRDSKNFDEVHIV</sequence>
<dbReference type="InterPro" id="IPR036291">
    <property type="entry name" value="NAD(P)-bd_dom_sf"/>
</dbReference>
<keyword evidence="1" id="KW-1133">Transmembrane helix</keyword>
<comment type="caution">
    <text evidence="2">The sequence shown here is derived from an EMBL/GenBank/DDBJ whole genome shotgun (WGS) entry which is preliminary data.</text>
</comment>
<dbReference type="PANTHER" id="PTHR44269:SF1">
    <property type="entry name" value="DEHYDROGENASE_REDUCTASE SDR FAMILY MEMBER 7"/>
    <property type="match status" value="1"/>
</dbReference>